<evidence type="ECO:0000256" key="5">
    <source>
        <dbReference type="PROSITE-ProRule" id="PRU00042"/>
    </source>
</evidence>
<evidence type="ECO:0000256" key="2">
    <source>
        <dbReference type="ARBA" id="ARBA00022737"/>
    </source>
</evidence>
<evidence type="ECO:0000256" key="1">
    <source>
        <dbReference type="ARBA" id="ARBA00022723"/>
    </source>
</evidence>
<dbReference type="SUPFAM" id="SSF57667">
    <property type="entry name" value="beta-beta-alpha zinc fingers"/>
    <property type="match status" value="1"/>
</dbReference>
<dbReference type="PROSITE" id="PS00028">
    <property type="entry name" value="ZINC_FINGER_C2H2_1"/>
    <property type="match status" value="1"/>
</dbReference>
<dbReference type="EMBL" id="JBJKFK010000168">
    <property type="protein sequence ID" value="KAL3319126.1"/>
    <property type="molecule type" value="Genomic_DNA"/>
</dbReference>
<dbReference type="InterPro" id="IPR036236">
    <property type="entry name" value="Znf_C2H2_sf"/>
</dbReference>
<dbReference type="PANTHER" id="PTHR24409">
    <property type="entry name" value="ZINC FINGER PROTEIN 142"/>
    <property type="match status" value="1"/>
</dbReference>
<dbReference type="GO" id="GO:0008270">
    <property type="term" value="F:zinc ion binding"/>
    <property type="evidence" value="ECO:0007669"/>
    <property type="project" value="UniProtKB-KW"/>
</dbReference>
<reference evidence="8 9" key="1">
    <citation type="submission" date="2024-11" db="EMBL/GenBank/DDBJ databases">
        <title>Adaptive evolution of stress response genes in parasites aligns with host niche diversity.</title>
        <authorList>
            <person name="Hahn C."/>
            <person name="Resl P."/>
        </authorList>
    </citation>
    <scope>NUCLEOTIDE SEQUENCE [LARGE SCALE GENOMIC DNA]</scope>
    <source>
        <strain evidence="8">EGGRZ-B1_66</strain>
        <tissue evidence="8">Body</tissue>
    </source>
</reference>
<evidence type="ECO:0000313" key="8">
    <source>
        <dbReference type="EMBL" id="KAL3319126.1"/>
    </source>
</evidence>
<evidence type="ECO:0000256" key="6">
    <source>
        <dbReference type="SAM" id="MobiDB-lite"/>
    </source>
</evidence>
<dbReference type="Gene3D" id="3.30.160.60">
    <property type="entry name" value="Classic Zinc Finger"/>
    <property type="match status" value="1"/>
</dbReference>
<dbReference type="PROSITE" id="PS50157">
    <property type="entry name" value="ZINC_FINGER_C2H2_2"/>
    <property type="match status" value="1"/>
</dbReference>
<dbReference type="SMART" id="SM00355">
    <property type="entry name" value="ZnF_C2H2"/>
    <property type="match status" value="3"/>
</dbReference>
<sequence>MLETESESLQKAQSIIEKLAARESNSWLSTSNSSSQQMLLLNSHKKVVHPRGTNLAGFHPYVRNSNRCNLPLPRQPGMCDGTRLPGPEFTNTVSSQFICPNCNVDFLNRDTLAMHMMESVRSQACPGIQPKITPKPSQVINGKSPSLMKPETQSMAIAFAALLSQLSGNKSQNNFEPVASNLKPTPPSPTKINELISAEDEVPLMRQINSFAHIWRAILMSRPMIDKDSRDHGEARNVFANLPRSLRPFSVMSFTSSAAKTLSRPSPCKSAPNAFSCTLSKAAQREDHQLSSKTSETNDRKAAPARMEPSQNKDDTLANTLYEFHCKHCEMGFRDRALFSLHMGLHTVNEPWQCNMCGKHFSGKHDFTAHSLHF</sequence>
<proteinExistence type="predicted"/>
<gene>
    <name evidence="8" type="ORF">Ciccas_002214</name>
</gene>
<keyword evidence="3 5" id="KW-0863">Zinc-finger</keyword>
<comment type="caution">
    <text evidence="8">The sequence shown here is derived from an EMBL/GenBank/DDBJ whole genome shotgun (WGS) entry which is preliminary data.</text>
</comment>
<keyword evidence="4" id="KW-0862">Zinc</keyword>
<evidence type="ECO:0000256" key="4">
    <source>
        <dbReference type="ARBA" id="ARBA00022833"/>
    </source>
</evidence>
<feature type="domain" description="C2H2-type" evidence="7">
    <location>
        <begin position="324"/>
        <end position="351"/>
    </location>
</feature>
<dbReference type="Proteomes" id="UP001626550">
    <property type="component" value="Unassembled WGS sequence"/>
</dbReference>
<dbReference type="AlphaFoldDB" id="A0ABD2QHW8"/>
<accession>A0ABD2QHW8</accession>
<name>A0ABD2QHW8_9PLAT</name>
<dbReference type="PANTHER" id="PTHR24409:SF295">
    <property type="entry name" value="AZ2-RELATED"/>
    <property type="match status" value="1"/>
</dbReference>
<evidence type="ECO:0000313" key="9">
    <source>
        <dbReference type="Proteomes" id="UP001626550"/>
    </source>
</evidence>
<evidence type="ECO:0000256" key="3">
    <source>
        <dbReference type="ARBA" id="ARBA00022771"/>
    </source>
</evidence>
<protein>
    <recommendedName>
        <fullName evidence="7">C2H2-type domain-containing protein</fullName>
    </recommendedName>
</protein>
<feature type="compositionally biased region" description="Basic and acidic residues" evidence="6">
    <location>
        <begin position="283"/>
        <end position="302"/>
    </location>
</feature>
<keyword evidence="2" id="KW-0677">Repeat</keyword>
<feature type="region of interest" description="Disordered" evidence="6">
    <location>
        <begin position="283"/>
        <end position="314"/>
    </location>
</feature>
<keyword evidence="1" id="KW-0479">Metal-binding</keyword>
<dbReference type="InterPro" id="IPR013087">
    <property type="entry name" value="Znf_C2H2_type"/>
</dbReference>
<keyword evidence="9" id="KW-1185">Reference proteome</keyword>
<evidence type="ECO:0000259" key="7">
    <source>
        <dbReference type="PROSITE" id="PS50157"/>
    </source>
</evidence>
<organism evidence="8 9">
    <name type="scientific">Cichlidogyrus casuarinus</name>
    <dbReference type="NCBI Taxonomy" id="1844966"/>
    <lineage>
        <taxon>Eukaryota</taxon>
        <taxon>Metazoa</taxon>
        <taxon>Spiralia</taxon>
        <taxon>Lophotrochozoa</taxon>
        <taxon>Platyhelminthes</taxon>
        <taxon>Monogenea</taxon>
        <taxon>Monopisthocotylea</taxon>
        <taxon>Dactylogyridea</taxon>
        <taxon>Ancyrocephalidae</taxon>
        <taxon>Cichlidogyrus</taxon>
    </lineage>
</organism>